<dbReference type="EMBL" id="JAHYIQ010000053">
    <property type="protein sequence ID" value="KAK1117310.1"/>
    <property type="molecule type" value="Genomic_DNA"/>
</dbReference>
<accession>A0AA40FEE4</accession>
<protein>
    <submittedName>
        <fullName evidence="2">Uncharacterized protein</fullName>
    </submittedName>
</protein>
<reference evidence="2" key="1">
    <citation type="submission" date="2021-10" db="EMBL/GenBank/DDBJ databases">
        <title>Melipona bicolor Genome sequencing and assembly.</title>
        <authorList>
            <person name="Araujo N.S."/>
            <person name="Arias M.C."/>
        </authorList>
    </citation>
    <scope>NUCLEOTIDE SEQUENCE</scope>
    <source>
        <strain evidence="2">USP_2M_L1-L4_2017</strain>
        <tissue evidence="2">Whole body</tissue>
    </source>
</reference>
<proteinExistence type="predicted"/>
<evidence type="ECO:0000313" key="3">
    <source>
        <dbReference type="Proteomes" id="UP001177670"/>
    </source>
</evidence>
<evidence type="ECO:0000256" key="1">
    <source>
        <dbReference type="SAM" id="MobiDB-lite"/>
    </source>
</evidence>
<feature type="region of interest" description="Disordered" evidence="1">
    <location>
        <begin position="204"/>
        <end position="225"/>
    </location>
</feature>
<feature type="compositionally biased region" description="Basic and acidic residues" evidence="1">
    <location>
        <begin position="211"/>
        <end position="225"/>
    </location>
</feature>
<dbReference type="AlphaFoldDB" id="A0AA40FEE4"/>
<evidence type="ECO:0000313" key="2">
    <source>
        <dbReference type="EMBL" id="KAK1117310.1"/>
    </source>
</evidence>
<feature type="compositionally biased region" description="Pro residues" evidence="1">
    <location>
        <begin position="15"/>
        <end position="27"/>
    </location>
</feature>
<organism evidence="2 3">
    <name type="scientific">Melipona bicolor</name>
    <dbReference type="NCBI Taxonomy" id="60889"/>
    <lineage>
        <taxon>Eukaryota</taxon>
        <taxon>Metazoa</taxon>
        <taxon>Ecdysozoa</taxon>
        <taxon>Arthropoda</taxon>
        <taxon>Hexapoda</taxon>
        <taxon>Insecta</taxon>
        <taxon>Pterygota</taxon>
        <taxon>Neoptera</taxon>
        <taxon>Endopterygota</taxon>
        <taxon>Hymenoptera</taxon>
        <taxon>Apocrita</taxon>
        <taxon>Aculeata</taxon>
        <taxon>Apoidea</taxon>
        <taxon>Anthophila</taxon>
        <taxon>Apidae</taxon>
        <taxon>Melipona</taxon>
    </lineage>
</organism>
<sequence>MEELETLESTECPECPGPPPEFRLPPPPRPPFLTDGTFCSEEPLTEIEDCVAIPSLVRRIQSSRLSFLCLPSRPHGPEDCFRRISPRVRFFLSVRGLAQWWFRVPRELPNTSETLDQLFLGIIRGCYEIASTRVWRPNREETSDAATFDRGPPATVRVARRQGDVERGKKSVMAFFFLCIGRVSLLRLGIRFVSGRVLESRGRLQGNSKEGGARKSEKRWGREER</sequence>
<keyword evidence="3" id="KW-1185">Reference proteome</keyword>
<comment type="caution">
    <text evidence="2">The sequence shown here is derived from an EMBL/GenBank/DDBJ whole genome shotgun (WGS) entry which is preliminary data.</text>
</comment>
<dbReference type="Proteomes" id="UP001177670">
    <property type="component" value="Unassembled WGS sequence"/>
</dbReference>
<feature type="region of interest" description="Disordered" evidence="1">
    <location>
        <begin position="1"/>
        <end position="27"/>
    </location>
</feature>
<gene>
    <name evidence="2" type="ORF">K0M31_016859</name>
</gene>
<name>A0AA40FEE4_9HYME</name>